<dbReference type="Gene3D" id="2.40.160.10">
    <property type="entry name" value="Porin"/>
    <property type="match status" value="1"/>
</dbReference>
<reference evidence="4 5" key="1">
    <citation type="journal article" date="2017" name="Int. J. Syst. Evol. Microbiol.">
        <title>Marinicauda algicola sp. nov., isolated from a marine red alga Rhodosorus marinus.</title>
        <authorList>
            <person name="Jeong S.E."/>
            <person name="Jeon S.H."/>
            <person name="Chun B.H."/>
            <person name="Kim D.W."/>
            <person name="Jeon C.O."/>
        </authorList>
    </citation>
    <scope>NUCLEOTIDE SEQUENCE [LARGE SCALE GENOMIC DNA]</scope>
    <source>
        <strain evidence="4 5">JCM 31718</strain>
    </source>
</reference>
<feature type="region of interest" description="Disordered" evidence="2">
    <location>
        <begin position="57"/>
        <end position="106"/>
    </location>
</feature>
<dbReference type="OrthoDB" id="228981at2"/>
<evidence type="ECO:0000313" key="5">
    <source>
        <dbReference type="Proteomes" id="UP000308054"/>
    </source>
</evidence>
<evidence type="ECO:0000256" key="3">
    <source>
        <dbReference type="SAM" id="SignalP"/>
    </source>
</evidence>
<feature type="signal peptide" evidence="3">
    <location>
        <begin position="1"/>
        <end position="23"/>
    </location>
</feature>
<protein>
    <recommendedName>
        <fullName evidence="6">Porin</fullName>
    </recommendedName>
</protein>
<dbReference type="InterPro" id="IPR023614">
    <property type="entry name" value="Porin_dom_sf"/>
</dbReference>
<evidence type="ECO:0000256" key="2">
    <source>
        <dbReference type="SAM" id="MobiDB-lite"/>
    </source>
</evidence>
<sequence length="520" mass="56057">MKSALIRGASLAALAFACAPALADEDRIAELEARVEQLEETNRRLLAYLEAQGALPPEAEAPGAGARGHGGHQDHAAPAGGAPMHTAHHAAGQSAGHPGGHHPRHAAMHDSFVGIAPEYGYDILDHAENVNTRQLVILEAMQAGALDRRVTLSGALTVLADYQESNSNTKFGWLMRHPTSANQIGETVSEMVVHSAQLAATGRLTDDITTYVELLYDPEQSFGPGTITALARNQVQVRKAFVMWGNLEERPVYAAIGKMDTPFGLNDTVSPFTNSTNWHAFAGLAYGGMVGYYDNGFHLRAMAIQGGAQFRAHNSPVEDTNVPSRLNNFALDARYSAPLGADGQWMVGASYTHASAYCQAWPVFHFNPCEDNNPAFAVYTQGRAGAFEWLGEYAATTDVWPGSASPVPLYAAFEPVETESFTLGGRWWMDVHEADDFALSFEFSRFVAGDEGAPWERQDQYVLGGSYFLTPSVNLFGELIHTQGWVPLNFLSGGNLPGGISWSEQDAETDVLAVGVQAAF</sequence>
<feature type="coiled-coil region" evidence="1">
    <location>
        <begin position="21"/>
        <end position="48"/>
    </location>
</feature>
<dbReference type="RefSeq" id="WP_135995387.1">
    <property type="nucleotide sequence ID" value="NZ_CP071057.1"/>
</dbReference>
<name>A0A4S2H007_9PROT</name>
<comment type="caution">
    <text evidence="4">The sequence shown here is derived from an EMBL/GenBank/DDBJ whole genome shotgun (WGS) entry which is preliminary data.</text>
</comment>
<dbReference type="AlphaFoldDB" id="A0A4S2H007"/>
<proteinExistence type="predicted"/>
<evidence type="ECO:0000313" key="4">
    <source>
        <dbReference type="EMBL" id="TGY88847.1"/>
    </source>
</evidence>
<gene>
    <name evidence="4" type="ORF">E5163_06830</name>
</gene>
<keyword evidence="5" id="KW-1185">Reference proteome</keyword>
<organism evidence="4 5">
    <name type="scientific">Marinicauda algicola</name>
    <dbReference type="NCBI Taxonomy" id="2029849"/>
    <lineage>
        <taxon>Bacteria</taxon>
        <taxon>Pseudomonadati</taxon>
        <taxon>Pseudomonadota</taxon>
        <taxon>Alphaproteobacteria</taxon>
        <taxon>Maricaulales</taxon>
        <taxon>Maricaulaceae</taxon>
        <taxon>Marinicauda</taxon>
    </lineage>
</organism>
<accession>A0A4S2H007</accession>
<dbReference type="Proteomes" id="UP000308054">
    <property type="component" value="Unassembled WGS sequence"/>
</dbReference>
<dbReference type="EMBL" id="SRXW01000002">
    <property type="protein sequence ID" value="TGY88847.1"/>
    <property type="molecule type" value="Genomic_DNA"/>
</dbReference>
<dbReference type="SUPFAM" id="SSF56935">
    <property type="entry name" value="Porins"/>
    <property type="match status" value="1"/>
</dbReference>
<keyword evidence="1" id="KW-0175">Coiled coil</keyword>
<keyword evidence="3" id="KW-0732">Signal</keyword>
<feature type="chain" id="PRO_5020781795" description="Porin" evidence="3">
    <location>
        <begin position="24"/>
        <end position="520"/>
    </location>
</feature>
<dbReference type="PROSITE" id="PS51257">
    <property type="entry name" value="PROKAR_LIPOPROTEIN"/>
    <property type="match status" value="1"/>
</dbReference>
<evidence type="ECO:0000256" key="1">
    <source>
        <dbReference type="SAM" id="Coils"/>
    </source>
</evidence>
<evidence type="ECO:0008006" key="6">
    <source>
        <dbReference type="Google" id="ProtNLM"/>
    </source>
</evidence>